<feature type="compositionally biased region" description="Pro residues" evidence="3">
    <location>
        <begin position="151"/>
        <end position="172"/>
    </location>
</feature>
<feature type="region of interest" description="Disordered" evidence="3">
    <location>
        <begin position="89"/>
        <end position="129"/>
    </location>
</feature>
<keyword evidence="2" id="KW-0378">Hydrolase</keyword>
<evidence type="ECO:0000256" key="3">
    <source>
        <dbReference type="SAM" id="MobiDB-lite"/>
    </source>
</evidence>
<feature type="compositionally biased region" description="Low complexity" evidence="3">
    <location>
        <begin position="29"/>
        <end position="43"/>
    </location>
</feature>
<feature type="compositionally biased region" description="Low complexity" evidence="3">
    <location>
        <begin position="51"/>
        <end position="61"/>
    </location>
</feature>
<dbReference type="InterPro" id="IPR050955">
    <property type="entry name" value="Plant_Biomass_Hydrol_Est"/>
</dbReference>
<evidence type="ECO:0000256" key="2">
    <source>
        <dbReference type="ARBA" id="ARBA00022801"/>
    </source>
</evidence>
<feature type="compositionally biased region" description="Low complexity" evidence="3">
    <location>
        <begin position="115"/>
        <end position="129"/>
    </location>
</feature>
<sequence>MSNPSHRQAPDGIAARLAAATEILRQRLGGASPSASPGASPGASPNPSPGASPGASSRAGGTTTPDEPATDGPAWLRYVPGELRGLVRSVLPDTPWTTGSGAASAGQGPMGQAGSGQVSSGQVSSGQASWTRFVPAELRERLFPDPASPRQAPPDPPPPRPHAQPQPRPAAAPRPGAEDRPAAGRFLAGTYANAAGSRPYRLYLPSGHAPGRRLPLVVMLHGCTQSPEDFARGTGMNDAAERDGFLVLYPGQPASAQPQRCWKWYSAADQRRDQGEPAIIAGMTRQVMRDHDVDPHRVYVAGLSAGGAKAAIMAEAYPDLYAAAGVHSGLACGAAQDLASAMLAMRQGAGTRLRDRPGGPDATDRLVPTIVFHGDRDGTVSARNGDDVLAQATRGAVLRERTERGEAPGGRAWSRTTLADASGRSVAEQWVIHGAGHAWSGGRPEGSFTDPRGPDATREMLRFFAEHPHPAPLAGPVAAA</sequence>
<gene>
    <name evidence="4" type="ORF">M0638_21935</name>
</gene>
<dbReference type="NCBIfam" id="TIGR01840">
    <property type="entry name" value="esterase_phb"/>
    <property type="match status" value="1"/>
</dbReference>
<evidence type="ECO:0000313" key="4">
    <source>
        <dbReference type="EMBL" id="MCK8787039.1"/>
    </source>
</evidence>
<dbReference type="AlphaFoldDB" id="A0A9X1YAA7"/>
<dbReference type="Pfam" id="PF10503">
    <property type="entry name" value="Esterase_PHB"/>
    <property type="match status" value="1"/>
</dbReference>
<name>A0A9X1YAA7_9PROT</name>
<feature type="region of interest" description="Disordered" evidence="3">
    <location>
        <begin position="24"/>
        <end position="77"/>
    </location>
</feature>
<dbReference type="PANTHER" id="PTHR43037">
    <property type="entry name" value="UNNAMED PRODUCT-RELATED"/>
    <property type="match status" value="1"/>
</dbReference>
<dbReference type="PANTHER" id="PTHR43037:SF1">
    <property type="entry name" value="BLL1128 PROTEIN"/>
    <property type="match status" value="1"/>
</dbReference>
<proteinExistence type="predicted"/>
<dbReference type="InterPro" id="IPR010126">
    <property type="entry name" value="Esterase_phb"/>
</dbReference>
<evidence type="ECO:0000256" key="1">
    <source>
        <dbReference type="ARBA" id="ARBA00022729"/>
    </source>
</evidence>
<dbReference type="GO" id="GO:0016787">
    <property type="term" value="F:hydrolase activity"/>
    <property type="evidence" value="ECO:0007669"/>
    <property type="project" value="UniProtKB-KW"/>
</dbReference>
<organism evidence="4 5">
    <name type="scientific">Roseomonas acroporae</name>
    <dbReference type="NCBI Taxonomy" id="2937791"/>
    <lineage>
        <taxon>Bacteria</taxon>
        <taxon>Pseudomonadati</taxon>
        <taxon>Pseudomonadota</taxon>
        <taxon>Alphaproteobacteria</taxon>
        <taxon>Acetobacterales</taxon>
        <taxon>Roseomonadaceae</taxon>
        <taxon>Roseomonas</taxon>
    </lineage>
</organism>
<dbReference type="GO" id="GO:0005576">
    <property type="term" value="C:extracellular region"/>
    <property type="evidence" value="ECO:0007669"/>
    <property type="project" value="InterPro"/>
</dbReference>
<dbReference type="SUPFAM" id="SSF53474">
    <property type="entry name" value="alpha/beta-Hydrolases"/>
    <property type="match status" value="1"/>
</dbReference>
<keyword evidence="1" id="KW-0732">Signal</keyword>
<dbReference type="InterPro" id="IPR029058">
    <property type="entry name" value="AB_hydrolase_fold"/>
</dbReference>
<dbReference type="EMBL" id="JALPRX010000103">
    <property type="protein sequence ID" value="MCK8787039.1"/>
    <property type="molecule type" value="Genomic_DNA"/>
</dbReference>
<evidence type="ECO:0000313" key="5">
    <source>
        <dbReference type="Proteomes" id="UP001139516"/>
    </source>
</evidence>
<protein>
    <submittedName>
        <fullName evidence="4">PHB depolymerase family esterase</fullName>
    </submittedName>
</protein>
<reference evidence="4" key="1">
    <citation type="submission" date="2022-04" db="EMBL/GenBank/DDBJ databases">
        <title>Roseomonas acroporae sp. nov., isolated from coral Acropora digitifera.</title>
        <authorList>
            <person name="Sun H."/>
        </authorList>
    </citation>
    <scope>NUCLEOTIDE SEQUENCE</scope>
    <source>
        <strain evidence="4">NAR14</strain>
    </source>
</reference>
<dbReference type="Proteomes" id="UP001139516">
    <property type="component" value="Unassembled WGS sequence"/>
</dbReference>
<keyword evidence="5" id="KW-1185">Reference proteome</keyword>
<feature type="region of interest" description="Disordered" evidence="3">
    <location>
        <begin position="144"/>
        <end position="182"/>
    </location>
</feature>
<dbReference type="Gene3D" id="3.40.50.1820">
    <property type="entry name" value="alpha/beta hydrolase"/>
    <property type="match status" value="1"/>
</dbReference>
<comment type="caution">
    <text evidence="4">The sequence shown here is derived from an EMBL/GenBank/DDBJ whole genome shotgun (WGS) entry which is preliminary data.</text>
</comment>
<dbReference type="RefSeq" id="WP_248669094.1">
    <property type="nucleotide sequence ID" value="NZ_JALPRX010000103.1"/>
</dbReference>
<accession>A0A9X1YAA7</accession>